<dbReference type="SUPFAM" id="SSF56784">
    <property type="entry name" value="HAD-like"/>
    <property type="match status" value="1"/>
</dbReference>
<dbReference type="InterPro" id="IPR010021">
    <property type="entry name" value="PGPP1/Gep4"/>
</dbReference>
<evidence type="ECO:0000313" key="1">
    <source>
        <dbReference type="EMBL" id="CRY98054.1"/>
    </source>
</evidence>
<organism evidence="1">
    <name type="scientific">uncultured prokaryote</name>
    <dbReference type="NCBI Taxonomy" id="198431"/>
    <lineage>
        <taxon>unclassified sequences</taxon>
        <taxon>environmental samples</taxon>
    </lineage>
</organism>
<dbReference type="NCBIfam" id="TIGR01668">
    <property type="entry name" value="YqeG_hyp_ppase"/>
    <property type="match status" value="1"/>
</dbReference>
<dbReference type="GO" id="GO:0008962">
    <property type="term" value="F:phosphatidylglycerophosphatase activity"/>
    <property type="evidence" value="ECO:0007669"/>
    <property type="project" value="InterPro"/>
</dbReference>
<reference evidence="1" key="1">
    <citation type="submission" date="2015-06" db="EMBL/GenBank/DDBJ databases">
        <authorList>
            <person name="Joergensen T."/>
        </authorList>
    </citation>
    <scope>NUCLEOTIDE SEQUENCE</scope>
    <source>
        <strain evidence="1">RGRH1823</strain>
    </source>
</reference>
<dbReference type="Gene3D" id="3.40.50.1000">
    <property type="entry name" value="HAD superfamily/HAD-like"/>
    <property type="match status" value="1"/>
</dbReference>
<dbReference type="Pfam" id="PF00702">
    <property type="entry name" value="Hydrolase"/>
    <property type="match status" value="1"/>
</dbReference>
<reference evidence="1" key="2">
    <citation type="submission" date="2015-07" db="EMBL/GenBank/DDBJ databases">
        <title>Plasmids, circular viruses and viroids from rat gut.</title>
        <authorList>
            <person name="Jorgensen T.J."/>
            <person name="Hansen M.A."/>
            <person name="Xu Z."/>
            <person name="Tabak M.A."/>
            <person name="Sorensen S.J."/>
            <person name="Hansen L.H."/>
        </authorList>
    </citation>
    <scope>NUCLEOTIDE SEQUENCE</scope>
    <source>
        <strain evidence="1">RGRH1823</strain>
    </source>
</reference>
<accession>A0A0H5Q9I9</accession>
<sequence>MPMLITPEYLFSSVSAITPAFLKEKGVDALVLDVDDTLTAHGSQQLDAEVEQWLGRMRAAGVKLMIVSNNTKKRVSPFAARLGLPFVSMACKPLTFGLAAARRRFGVPRARMAIVGDQLFTDRLAASFFGIPALVVSPRGGPARKDIQFKRRLEQPFLRRYYQKGGKLL</sequence>
<name>A0A0H5Q9I9_9ZZZZ</name>
<dbReference type="EMBL" id="LN854322">
    <property type="protein sequence ID" value="CRY98054.1"/>
    <property type="molecule type" value="Genomic_DNA"/>
</dbReference>
<dbReference type="InterPro" id="IPR023214">
    <property type="entry name" value="HAD_sf"/>
</dbReference>
<proteinExistence type="predicted"/>
<evidence type="ECO:0008006" key="2">
    <source>
        <dbReference type="Google" id="ProtNLM"/>
    </source>
</evidence>
<protein>
    <recommendedName>
        <fullName evidence="2">YqeG family HAD IIIA-type phosphatase</fullName>
    </recommendedName>
</protein>
<dbReference type="AlphaFoldDB" id="A0A0H5Q9I9"/>
<dbReference type="InterPro" id="IPR036412">
    <property type="entry name" value="HAD-like_sf"/>
</dbReference>